<evidence type="ECO:0000313" key="3">
    <source>
        <dbReference type="Proteomes" id="UP000004198"/>
    </source>
</evidence>
<gene>
    <name evidence="2" type="ORF">CcarbDRAFT_2381</name>
</gene>
<dbReference type="AlphaFoldDB" id="C6PUB4"/>
<feature type="compositionally biased region" description="Basic and acidic residues" evidence="1">
    <location>
        <begin position="71"/>
        <end position="101"/>
    </location>
</feature>
<keyword evidence="3" id="KW-1185">Reference proteome</keyword>
<organism evidence="2 3">
    <name type="scientific">Clostridium carboxidivorans P7</name>
    <dbReference type="NCBI Taxonomy" id="536227"/>
    <lineage>
        <taxon>Bacteria</taxon>
        <taxon>Bacillati</taxon>
        <taxon>Bacillota</taxon>
        <taxon>Clostridia</taxon>
        <taxon>Eubacteriales</taxon>
        <taxon>Clostridiaceae</taxon>
        <taxon>Clostridium</taxon>
    </lineage>
</organism>
<dbReference type="RefSeq" id="WP_007061266.1">
    <property type="nucleotide sequence ID" value="NZ_ACVI01000035.1"/>
</dbReference>
<sequence>MKSSKNSANIITEEAKLDKDRDKLGNAAFIIKKKLNEAASDEGRANSIETIINKETAQINDNIKQTGSKHNHSDVSNKQDTQDNDKTNRKDEMEKSIDTYV</sequence>
<evidence type="ECO:0000313" key="2">
    <source>
        <dbReference type="EMBL" id="EET87212.1"/>
    </source>
</evidence>
<reference evidence="2 3" key="1">
    <citation type="submission" date="2009-06" db="EMBL/GenBank/DDBJ databases">
        <title>The draft genome of Clostridium carboxidivorans P7.</title>
        <authorList>
            <consortium name="US DOE Joint Genome Institute (JGI-PGF)"/>
            <person name="Lucas S."/>
            <person name="Copeland A."/>
            <person name="Lapidus A."/>
            <person name="Glavina del Rio T."/>
            <person name="Tice H."/>
            <person name="Bruce D."/>
            <person name="Goodwin L."/>
            <person name="Pitluck S."/>
            <person name="Larimer F."/>
            <person name="Land M.L."/>
            <person name="Hauser L."/>
            <person name="Hemme C.L."/>
        </authorList>
    </citation>
    <scope>NUCLEOTIDE SEQUENCE [LARGE SCALE GENOMIC DNA]</scope>
    <source>
        <strain evidence="2 3">P7</strain>
    </source>
</reference>
<proteinExistence type="predicted"/>
<feature type="compositionally biased region" description="Polar residues" evidence="1">
    <location>
        <begin position="55"/>
        <end position="70"/>
    </location>
</feature>
<accession>C6PUB4</accession>
<comment type="caution">
    <text evidence="2">The sequence shown here is derived from an EMBL/GenBank/DDBJ whole genome shotgun (WGS) entry which is preliminary data.</text>
</comment>
<evidence type="ECO:0000256" key="1">
    <source>
        <dbReference type="SAM" id="MobiDB-lite"/>
    </source>
</evidence>
<feature type="region of interest" description="Disordered" evidence="1">
    <location>
        <begin position="55"/>
        <end position="101"/>
    </location>
</feature>
<dbReference type="EMBL" id="ACVI01000035">
    <property type="protein sequence ID" value="EET87212.1"/>
    <property type="molecule type" value="Genomic_DNA"/>
</dbReference>
<name>C6PUB4_9CLOT</name>
<dbReference type="Proteomes" id="UP000004198">
    <property type="component" value="Unassembled WGS sequence"/>
</dbReference>
<protein>
    <submittedName>
        <fullName evidence="2">Uncharacterized protein</fullName>
    </submittedName>
</protein>